<accession>A0AAQ3NAG7</accession>
<protein>
    <recommendedName>
        <fullName evidence="5">Protein kinase domain-containing protein</fullName>
    </recommendedName>
</protein>
<sequence length="120" mass="13748">MNQALLRRKIYQKSRSMELFIAPTSSGDTFASTTITSQSLSSYQSSNPVTRSYYFGVQVFTYEELEEATKNFDASRELGEGGFGTVYKENFSLSMNSYLMEQWHIIFKEEAQNQLYSLGL</sequence>
<dbReference type="GO" id="GO:0016301">
    <property type="term" value="F:kinase activity"/>
    <property type="evidence" value="ECO:0007669"/>
    <property type="project" value="TreeGrafter"/>
</dbReference>
<proteinExistence type="predicted"/>
<dbReference type="InterPro" id="IPR011009">
    <property type="entry name" value="Kinase-like_dom_sf"/>
</dbReference>
<evidence type="ECO:0000256" key="2">
    <source>
        <dbReference type="ARBA" id="ARBA00022840"/>
    </source>
</evidence>
<evidence type="ECO:0008006" key="5">
    <source>
        <dbReference type="Google" id="ProtNLM"/>
    </source>
</evidence>
<keyword evidence="2" id="KW-0067">ATP-binding</keyword>
<evidence type="ECO:0000256" key="1">
    <source>
        <dbReference type="ARBA" id="ARBA00022741"/>
    </source>
</evidence>
<dbReference type="SUPFAM" id="SSF56112">
    <property type="entry name" value="Protein kinase-like (PK-like)"/>
    <property type="match status" value="1"/>
</dbReference>
<dbReference type="Gene3D" id="3.30.200.20">
    <property type="entry name" value="Phosphorylase Kinase, domain 1"/>
    <property type="match status" value="1"/>
</dbReference>
<evidence type="ECO:0000313" key="4">
    <source>
        <dbReference type="Proteomes" id="UP001374535"/>
    </source>
</evidence>
<organism evidence="3 4">
    <name type="scientific">Vigna mungo</name>
    <name type="common">Black gram</name>
    <name type="synonym">Phaseolus mungo</name>
    <dbReference type="NCBI Taxonomy" id="3915"/>
    <lineage>
        <taxon>Eukaryota</taxon>
        <taxon>Viridiplantae</taxon>
        <taxon>Streptophyta</taxon>
        <taxon>Embryophyta</taxon>
        <taxon>Tracheophyta</taxon>
        <taxon>Spermatophyta</taxon>
        <taxon>Magnoliopsida</taxon>
        <taxon>eudicotyledons</taxon>
        <taxon>Gunneridae</taxon>
        <taxon>Pentapetalae</taxon>
        <taxon>rosids</taxon>
        <taxon>fabids</taxon>
        <taxon>Fabales</taxon>
        <taxon>Fabaceae</taxon>
        <taxon>Papilionoideae</taxon>
        <taxon>50 kb inversion clade</taxon>
        <taxon>NPAAA clade</taxon>
        <taxon>indigoferoid/millettioid clade</taxon>
        <taxon>Phaseoleae</taxon>
        <taxon>Vigna</taxon>
    </lineage>
</organism>
<dbReference type="PANTHER" id="PTHR46008:SF2">
    <property type="entry name" value="LEAF RUST 10 DISEASE-RESISTANCE LOCUS RECEPTOR-LIKE PROTEIN KINASE-LIKE 1.4"/>
    <property type="match status" value="1"/>
</dbReference>
<evidence type="ECO:0000313" key="3">
    <source>
        <dbReference type="EMBL" id="WVZ05440.1"/>
    </source>
</evidence>
<reference evidence="3 4" key="1">
    <citation type="journal article" date="2023" name="Life. Sci Alliance">
        <title>Evolutionary insights into 3D genome organization and epigenetic landscape of Vigna mungo.</title>
        <authorList>
            <person name="Junaid A."/>
            <person name="Singh B."/>
            <person name="Bhatia S."/>
        </authorList>
    </citation>
    <scope>NUCLEOTIDE SEQUENCE [LARGE SCALE GENOMIC DNA]</scope>
    <source>
        <strain evidence="3">Urdbean</strain>
    </source>
</reference>
<keyword evidence="4" id="KW-1185">Reference proteome</keyword>
<keyword evidence="1" id="KW-0547">Nucleotide-binding</keyword>
<dbReference type="GO" id="GO:0005524">
    <property type="term" value="F:ATP binding"/>
    <property type="evidence" value="ECO:0007669"/>
    <property type="project" value="UniProtKB-KW"/>
</dbReference>
<dbReference type="PANTHER" id="PTHR46008">
    <property type="entry name" value="LEAF RUST 10 DISEASE-RESISTANCE LOCUS RECEPTOR-LIKE PROTEIN KINASE-LIKE 1.4"/>
    <property type="match status" value="1"/>
</dbReference>
<dbReference type="EMBL" id="CP144695">
    <property type="protein sequence ID" value="WVZ05440.1"/>
    <property type="molecule type" value="Genomic_DNA"/>
</dbReference>
<dbReference type="Proteomes" id="UP001374535">
    <property type="component" value="Chromosome 6"/>
</dbReference>
<name>A0AAQ3NAG7_VIGMU</name>
<gene>
    <name evidence="3" type="ORF">V8G54_018786</name>
</gene>
<dbReference type="AlphaFoldDB" id="A0AAQ3NAG7"/>